<keyword evidence="8 10" id="KW-0520">NAD</keyword>
<keyword evidence="12" id="KW-1185">Reference proteome</keyword>
<protein>
    <recommendedName>
        <fullName evidence="3 10">NAD(P)H-hydrate epimerase</fullName>
        <ecNumber evidence="3 10">5.1.99.6</ecNumber>
    </recommendedName>
    <alternativeName>
        <fullName evidence="10">NAD(P)HX epimerase</fullName>
    </alternativeName>
</protein>
<comment type="similarity">
    <text evidence="10">Belongs to the NnrE/AIBP family.</text>
</comment>
<dbReference type="SUPFAM" id="SSF64153">
    <property type="entry name" value="YjeF N-terminal domain-like"/>
    <property type="match status" value="1"/>
</dbReference>
<keyword evidence="7 10" id="KW-0630">Potassium</keyword>
<accession>A0A6J1LG28</accession>
<evidence type="ECO:0000256" key="9">
    <source>
        <dbReference type="ARBA" id="ARBA00023235"/>
    </source>
</evidence>
<dbReference type="GO" id="GO:0046872">
    <property type="term" value="F:metal ion binding"/>
    <property type="evidence" value="ECO:0007669"/>
    <property type="project" value="UniProtKB-KW"/>
</dbReference>
<dbReference type="FunFam" id="3.40.50.10260:FF:000013">
    <property type="entry name" value="NAD(P)H-hydrate epimerase"/>
    <property type="match status" value="1"/>
</dbReference>
<evidence type="ECO:0000256" key="2">
    <source>
        <dbReference type="ARBA" id="ARBA00000909"/>
    </source>
</evidence>
<feature type="binding site" evidence="10">
    <location>
        <position position="126"/>
    </location>
    <ligand>
        <name>K(+)</name>
        <dbReference type="ChEBI" id="CHEBI:29103"/>
    </ligand>
</feature>
<dbReference type="Proteomes" id="UP000504633">
    <property type="component" value="Unplaced"/>
</dbReference>
<keyword evidence="5 10" id="KW-0547">Nucleotide-binding</keyword>
<dbReference type="GeneID" id="111596162"/>
<feature type="binding site" evidence="10">
    <location>
        <position position="190"/>
    </location>
    <ligand>
        <name>K(+)</name>
        <dbReference type="ChEBI" id="CHEBI:29103"/>
    </ligand>
</feature>
<dbReference type="NCBIfam" id="TIGR00197">
    <property type="entry name" value="yjeF_nterm"/>
    <property type="match status" value="1"/>
</dbReference>
<dbReference type="KEGG" id="dhe:111596162"/>
<dbReference type="PROSITE" id="PS51385">
    <property type="entry name" value="YJEF_N"/>
    <property type="match status" value="1"/>
</dbReference>
<dbReference type="GO" id="GO:0052856">
    <property type="term" value="F:NAD(P)HX epimerase activity"/>
    <property type="evidence" value="ECO:0007669"/>
    <property type="project" value="UniProtKB-UniRule"/>
</dbReference>
<evidence type="ECO:0000256" key="5">
    <source>
        <dbReference type="ARBA" id="ARBA00022741"/>
    </source>
</evidence>
<evidence type="ECO:0000256" key="3">
    <source>
        <dbReference type="ARBA" id="ARBA00012228"/>
    </source>
</evidence>
<dbReference type="Gene3D" id="3.40.50.10260">
    <property type="entry name" value="YjeF N-terminal domain"/>
    <property type="match status" value="1"/>
</dbReference>
<dbReference type="InterPro" id="IPR032976">
    <property type="entry name" value="YJEFN_prot_NAXE-like"/>
</dbReference>
<dbReference type="InterPro" id="IPR036652">
    <property type="entry name" value="YjeF_N_dom_sf"/>
</dbReference>
<feature type="binding site" evidence="10">
    <location>
        <begin position="194"/>
        <end position="200"/>
    </location>
    <ligand>
        <name>(6S)-NADPHX</name>
        <dbReference type="ChEBI" id="CHEBI:64076"/>
    </ligand>
</feature>
<feature type="binding site" evidence="10">
    <location>
        <position position="226"/>
    </location>
    <ligand>
        <name>K(+)</name>
        <dbReference type="ChEBI" id="CHEBI:29103"/>
    </ligand>
</feature>
<dbReference type="PANTHER" id="PTHR13232">
    <property type="entry name" value="NAD(P)H-HYDRATE EPIMERASE"/>
    <property type="match status" value="1"/>
</dbReference>
<dbReference type="RefSeq" id="XP_023166022.2">
    <property type="nucleotide sequence ID" value="XM_023310254.2"/>
</dbReference>
<comment type="function">
    <text evidence="10">Catalyzes the epimerization of the S- and R-forms of NAD(P)HX, a damaged form of NAD(P)H that is a result of enzymatic or heat-dependent hydration. This is a prerequisite for the S-specific NAD(P)H-hydrate dehydratase to allow the repair of both epimers of NAD(P)HX.</text>
</comment>
<feature type="binding site" evidence="10">
    <location>
        <begin position="125"/>
        <end position="129"/>
    </location>
    <ligand>
        <name>(6S)-NADPHX</name>
        <dbReference type="ChEBI" id="CHEBI:64076"/>
    </ligand>
</feature>
<dbReference type="AlphaFoldDB" id="A0A6J1LG28"/>
<dbReference type="OMA" id="RHLFHYG"/>
<keyword evidence="4 10" id="KW-0479">Metal-binding</keyword>
<evidence type="ECO:0000256" key="6">
    <source>
        <dbReference type="ARBA" id="ARBA00022857"/>
    </source>
</evidence>
<comment type="caution">
    <text evidence="10">Lacks conserved residue(s) required for the propagation of feature annotation.</text>
</comment>
<dbReference type="GO" id="GO:0005739">
    <property type="term" value="C:mitochondrion"/>
    <property type="evidence" value="ECO:0007669"/>
    <property type="project" value="TreeGrafter"/>
</dbReference>
<proteinExistence type="inferred from homology"/>
<dbReference type="CTD" id="128240"/>
<organism evidence="12 13">
    <name type="scientific">Drosophila hydei</name>
    <name type="common">Fruit fly</name>
    <dbReference type="NCBI Taxonomy" id="7224"/>
    <lineage>
        <taxon>Eukaryota</taxon>
        <taxon>Metazoa</taxon>
        <taxon>Ecdysozoa</taxon>
        <taxon>Arthropoda</taxon>
        <taxon>Hexapoda</taxon>
        <taxon>Insecta</taxon>
        <taxon>Pterygota</taxon>
        <taxon>Neoptera</taxon>
        <taxon>Endopterygota</taxon>
        <taxon>Diptera</taxon>
        <taxon>Brachycera</taxon>
        <taxon>Muscomorpha</taxon>
        <taxon>Ephydroidea</taxon>
        <taxon>Drosophilidae</taxon>
        <taxon>Drosophila</taxon>
    </lineage>
</organism>
<evidence type="ECO:0000256" key="1">
    <source>
        <dbReference type="ARBA" id="ARBA00000013"/>
    </source>
</evidence>
<comment type="catalytic activity">
    <reaction evidence="1 10">
        <text>(6R)-NADHX = (6S)-NADHX</text>
        <dbReference type="Rhea" id="RHEA:32215"/>
        <dbReference type="ChEBI" id="CHEBI:64074"/>
        <dbReference type="ChEBI" id="CHEBI:64075"/>
        <dbReference type="EC" id="5.1.99.6"/>
    </reaction>
</comment>
<feature type="binding site" evidence="10">
    <location>
        <position position="223"/>
    </location>
    <ligand>
        <name>(6S)-NADPHX</name>
        <dbReference type="ChEBI" id="CHEBI:64076"/>
    </ligand>
</feature>
<reference evidence="13" key="1">
    <citation type="submission" date="2025-08" db="UniProtKB">
        <authorList>
            <consortium name="RefSeq"/>
        </authorList>
    </citation>
    <scope>IDENTIFICATION</scope>
    <source>
        <strain evidence="13">15085-1641.00</strain>
        <tissue evidence="13">Whole body</tissue>
    </source>
</reference>
<dbReference type="EC" id="5.1.99.6" evidence="3 10"/>
<dbReference type="OrthoDB" id="10064708at2759"/>
<evidence type="ECO:0000256" key="8">
    <source>
        <dbReference type="ARBA" id="ARBA00023027"/>
    </source>
</evidence>
<feature type="domain" description="YjeF N-terminal" evidence="11">
    <location>
        <begin position="75"/>
        <end position="282"/>
    </location>
</feature>
<evidence type="ECO:0000313" key="13">
    <source>
        <dbReference type="RefSeq" id="XP_023166022.2"/>
    </source>
</evidence>
<dbReference type="InterPro" id="IPR004443">
    <property type="entry name" value="YjeF_N_dom"/>
</dbReference>
<evidence type="ECO:0000259" key="11">
    <source>
        <dbReference type="PROSITE" id="PS51385"/>
    </source>
</evidence>
<dbReference type="HAMAP" id="MF_01966">
    <property type="entry name" value="NADHX_epimerase"/>
    <property type="match status" value="1"/>
</dbReference>
<dbReference type="GO" id="GO:0000166">
    <property type="term" value="F:nucleotide binding"/>
    <property type="evidence" value="ECO:0007669"/>
    <property type="project" value="UniProtKB-KW"/>
</dbReference>
<gene>
    <name evidence="13" type="primary">LOC111596162</name>
</gene>
<evidence type="ECO:0000256" key="7">
    <source>
        <dbReference type="ARBA" id="ARBA00022958"/>
    </source>
</evidence>
<comment type="catalytic activity">
    <reaction evidence="2 10">
        <text>(6R)-NADPHX = (6S)-NADPHX</text>
        <dbReference type="Rhea" id="RHEA:32227"/>
        <dbReference type="ChEBI" id="CHEBI:64076"/>
        <dbReference type="ChEBI" id="CHEBI:64077"/>
        <dbReference type="EC" id="5.1.99.6"/>
    </reaction>
</comment>
<keyword evidence="9 10" id="KW-0413">Isomerase</keyword>
<sequence length="294" mass="33225">MNFWRLQLQMVKLSRLTIELLQSRFQAHSAFIAKSKQITQQISQQNRLCHCRSRNQLNDSNIEGSMLKYLNQKEAINVDLDLFNEYKFSVDQLMELAGLSCAHAIAKCFPADRYERVLVCCGPGNNGGDGLVCARHLALMGYTPVLYYPKPTPKPLYENLAYQCQRMEIETISDCPSITSAADSYDLIVDALFGFSFKPPVRTDFVPVVELLQKTKLPIASVDIPSGWDVEEGKLNDCDMEPTLLISLTAPKLCAKHFKGKHHFLGGRFVPPALQRKYELNLPTYPGNEMCLEL</sequence>
<dbReference type="PANTHER" id="PTHR13232:SF10">
    <property type="entry name" value="NAD(P)H-HYDRATE EPIMERASE"/>
    <property type="match status" value="1"/>
</dbReference>
<name>A0A6J1LG28_DROHY</name>
<dbReference type="Pfam" id="PF03853">
    <property type="entry name" value="YjeF_N"/>
    <property type="match status" value="1"/>
</dbReference>
<evidence type="ECO:0000256" key="4">
    <source>
        <dbReference type="ARBA" id="ARBA00022723"/>
    </source>
</evidence>
<comment type="cofactor">
    <cofactor evidence="10">
        <name>K(+)</name>
        <dbReference type="ChEBI" id="CHEBI:29103"/>
    </cofactor>
    <text evidence="10">Binds 1 potassium ion per subunit.</text>
</comment>
<evidence type="ECO:0000256" key="10">
    <source>
        <dbReference type="HAMAP-Rule" id="MF_03159"/>
    </source>
</evidence>
<evidence type="ECO:0000313" key="12">
    <source>
        <dbReference type="Proteomes" id="UP000504633"/>
    </source>
</evidence>
<keyword evidence="6" id="KW-0521">NADP</keyword>